<sequence length="61" mass="6716">MIGPCLGQSTVSVLPLMCLFIGSALPCRCQAVLSKGNLCHYLLTVKLSQFHNFHLPQFILI</sequence>
<dbReference type="EMBL" id="GBXM01066913">
    <property type="protein sequence ID" value="JAH41664.1"/>
    <property type="molecule type" value="Transcribed_RNA"/>
</dbReference>
<reference evidence="2" key="2">
    <citation type="journal article" date="2015" name="Fish Shellfish Immunol.">
        <title>Early steps in the European eel (Anguilla anguilla)-Vibrio vulnificus interaction in the gills: Role of the RtxA13 toxin.</title>
        <authorList>
            <person name="Callol A."/>
            <person name="Pajuelo D."/>
            <person name="Ebbesson L."/>
            <person name="Teles M."/>
            <person name="MacKenzie S."/>
            <person name="Amaro C."/>
        </authorList>
    </citation>
    <scope>NUCLEOTIDE SEQUENCE</scope>
</reference>
<accession>A0A0E9SJT9</accession>
<protein>
    <submittedName>
        <fullName evidence="2">Uncharacterized protein</fullName>
    </submittedName>
</protein>
<evidence type="ECO:0000313" key="2">
    <source>
        <dbReference type="EMBL" id="JAH41664.1"/>
    </source>
</evidence>
<dbReference type="AlphaFoldDB" id="A0A0E9SJT9"/>
<feature type="signal peptide" evidence="1">
    <location>
        <begin position="1"/>
        <end position="31"/>
    </location>
</feature>
<proteinExistence type="predicted"/>
<keyword evidence="1" id="KW-0732">Signal</keyword>
<name>A0A0E9SJT9_ANGAN</name>
<evidence type="ECO:0000256" key="1">
    <source>
        <dbReference type="SAM" id="SignalP"/>
    </source>
</evidence>
<feature type="chain" id="PRO_5002432926" evidence="1">
    <location>
        <begin position="32"/>
        <end position="61"/>
    </location>
</feature>
<organism evidence="2">
    <name type="scientific">Anguilla anguilla</name>
    <name type="common">European freshwater eel</name>
    <name type="synonym">Muraena anguilla</name>
    <dbReference type="NCBI Taxonomy" id="7936"/>
    <lineage>
        <taxon>Eukaryota</taxon>
        <taxon>Metazoa</taxon>
        <taxon>Chordata</taxon>
        <taxon>Craniata</taxon>
        <taxon>Vertebrata</taxon>
        <taxon>Euteleostomi</taxon>
        <taxon>Actinopterygii</taxon>
        <taxon>Neopterygii</taxon>
        <taxon>Teleostei</taxon>
        <taxon>Anguilliformes</taxon>
        <taxon>Anguillidae</taxon>
        <taxon>Anguilla</taxon>
    </lineage>
</organism>
<reference evidence="2" key="1">
    <citation type="submission" date="2014-11" db="EMBL/GenBank/DDBJ databases">
        <authorList>
            <person name="Amaro Gonzalez C."/>
        </authorList>
    </citation>
    <scope>NUCLEOTIDE SEQUENCE</scope>
</reference>